<evidence type="ECO:0000256" key="2">
    <source>
        <dbReference type="ARBA" id="ARBA00022448"/>
    </source>
</evidence>
<keyword evidence="7" id="KW-1185">Reference proteome</keyword>
<evidence type="ECO:0000313" key="6">
    <source>
        <dbReference type="EMBL" id="MFC6906039.1"/>
    </source>
</evidence>
<dbReference type="PROSITE" id="PS51257">
    <property type="entry name" value="PROKAR_LIPOPROTEIN"/>
    <property type="match status" value="1"/>
</dbReference>
<dbReference type="AlphaFoldDB" id="A0ABD5V7C8"/>
<comment type="subcellular location">
    <subcellularLocation>
        <location evidence="1">Cell envelope</location>
    </subcellularLocation>
</comment>
<dbReference type="Gene3D" id="3.40.50.1980">
    <property type="entry name" value="Nitrogenase molybdenum iron protein domain"/>
    <property type="match status" value="2"/>
</dbReference>
<dbReference type="RefSeq" id="WP_340604574.1">
    <property type="nucleotide sequence ID" value="NZ_JBBMXV010000003.1"/>
</dbReference>
<organism evidence="6 7">
    <name type="scientific">Halalkalicoccus tibetensis</name>
    <dbReference type="NCBI Taxonomy" id="175632"/>
    <lineage>
        <taxon>Archaea</taxon>
        <taxon>Methanobacteriati</taxon>
        <taxon>Methanobacteriota</taxon>
        <taxon>Stenosarchaea group</taxon>
        <taxon>Halobacteria</taxon>
        <taxon>Halobacteriales</taxon>
        <taxon>Halococcaceae</taxon>
        <taxon>Halalkalicoccus</taxon>
    </lineage>
</organism>
<dbReference type="InterPro" id="IPR002491">
    <property type="entry name" value="ABC_transptr_periplasmic_BD"/>
</dbReference>
<keyword evidence="3" id="KW-0732">Signal</keyword>
<reference evidence="6 7" key="1">
    <citation type="journal article" date="2019" name="Int. J. Syst. Evol. Microbiol.">
        <title>The Global Catalogue of Microorganisms (GCM) 10K type strain sequencing project: providing services to taxonomists for standard genome sequencing and annotation.</title>
        <authorList>
            <consortium name="The Broad Institute Genomics Platform"/>
            <consortium name="The Broad Institute Genome Sequencing Center for Infectious Disease"/>
            <person name="Wu L."/>
            <person name="Ma J."/>
        </authorList>
    </citation>
    <scope>NUCLEOTIDE SEQUENCE [LARGE SCALE GENOMIC DNA]</scope>
    <source>
        <strain evidence="6 7">CGMCC 1.3240</strain>
    </source>
</reference>
<feature type="domain" description="Fe/B12 periplasmic-binding" evidence="5">
    <location>
        <begin position="181"/>
        <end position="334"/>
    </location>
</feature>
<dbReference type="PANTHER" id="PTHR30532">
    <property type="entry name" value="IRON III DICITRATE-BINDING PERIPLASMIC PROTEIN"/>
    <property type="match status" value="1"/>
</dbReference>
<dbReference type="Pfam" id="PF01497">
    <property type="entry name" value="Peripla_BP_2"/>
    <property type="match status" value="1"/>
</dbReference>
<gene>
    <name evidence="6" type="ORF">ACFQGH_12640</name>
</gene>
<evidence type="ECO:0000256" key="1">
    <source>
        <dbReference type="ARBA" id="ARBA00004196"/>
    </source>
</evidence>
<name>A0ABD5V7C8_9EURY</name>
<accession>A0ABD5V7C8</accession>
<evidence type="ECO:0000256" key="3">
    <source>
        <dbReference type="ARBA" id="ARBA00022729"/>
    </source>
</evidence>
<protein>
    <submittedName>
        <fullName evidence="6">ABC transporter substrate-binding protein</fullName>
    </submittedName>
</protein>
<dbReference type="InterPro" id="IPR051313">
    <property type="entry name" value="Bact_iron-sidero_bind"/>
</dbReference>
<dbReference type="EMBL" id="JBHSXQ010000003">
    <property type="protein sequence ID" value="MFC6906039.1"/>
    <property type="molecule type" value="Genomic_DNA"/>
</dbReference>
<comment type="caution">
    <text evidence="6">The sequence shown here is derived from an EMBL/GenBank/DDBJ whole genome shotgun (WGS) entry which is preliminary data.</text>
</comment>
<dbReference type="Proteomes" id="UP001596312">
    <property type="component" value="Unassembled WGS sequence"/>
</dbReference>
<dbReference type="SUPFAM" id="SSF53807">
    <property type="entry name" value="Helical backbone' metal receptor"/>
    <property type="match status" value="1"/>
</dbReference>
<evidence type="ECO:0000256" key="4">
    <source>
        <dbReference type="SAM" id="MobiDB-lite"/>
    </source>
</evidence>
<feature type="region of interest" description="Disordered" evidence="4">
    <location>
        <begin position="25"/>
        <end position="58"/>
    </location>
</feature>
<evidence type="ECO:0000259" key="5">
    <source>
        <dbReference type="Pfam" id="PF01497"/>
    </source>
</evidence>
<proteinExistence type="predicted"/>
<evidence type="ECO:0000313" key="7">
    <source>
        <dbReference type="Proteomes" id="UP001596312"/>
    </source>
</evidence>
<keyword evidence="2" id="KW-0813">Transport</keyword>
<dbReference type="PANTHER" id="PTHR30532:SF1">
    <property type="entry name" value="IRON(3+)-HYDROXAMATE-BINDING PROTEIN FHUD"/>
    <property type="match status" value="1"/>
</dbReference>
<sequence length="390" mass="43121">MQRRRLLTSGAGLIAAAVAGCIGGDDDEASEGSEGAGTGNEEETGAGDGDGGTPYEVTVEPAGTHTFEEVPETYATIPGAWMDLSMAFGIQPEGLAYLERHPTKFYDQLPGVEFDEEEVVIFGDGESARSYDKEVFYEMDADVHLMDPRMLQEYSGWSDEDVAEIEGNVAPYLGSQIRFDFDGQEPYYTMYEALERNAEVFQRQEQYEAWVDLHEEFIADVEAELPPEDERPSVAVFWRGLDADAGEFNPAPIHEKRNDTQSYRDLGLVDAFEGQHVDGPVGYETLLEIEPDYLSALNLSSMTGEEWQTEVVEPLENHSTASELQAVQNGNVVRAAGQFMGPIVHLFSTEALAKQVFPDRFGEWPGDSEAIPDGEQLFDRERVADIVNGV</sequence>